<accession>A0A4C2A765</accession>
<dbReference type="Proteomes" id="UP000299102">
    <property type="component" value="Unassembled WGS sequence"/>
</dbReference>
<keyword evidence="2" id="KW-1185">Reference proteome</keyword>
<comment type="caution">
    <text evidence="1">The sequence shown here is derived from an EMBL/GenBank/DDBJ whole genome shotgun (WGS) entry which is preliminary data.</text>
</comment>
<sequence>MLNENRKLINERIVAGNSGASPSQRLAGGRCLHGGLFLARARNRRAAGSGTTYIPVSYAGVAPIVFRYETDYSSLAIREVRKHSPSCITNLERRTVQLPLFDLAGGRGAAHVTVLLQCRRSSDLCRGTVTAAR</sequence>
<organism evidence="1 2">
    <name type="scientific">Eumeta variegata</name>
    <name type="common">Bagworm moth</name>
    <name type="synonym">Eumeta japonica</name>
    <dbReference type="NCBI Taxonomy" id="151549"/>
    <lineage>
        <taxon>Eukaryota</taxon>
        <taxon>Metazoa</taxon>
        <taxon>Ecdysozoa</taxon>
        <taxon>Arthropoda</taxon>
        <taxon>Hexapoda</taxon>
        <taxon>Insecta</taxon>
        <taxon>Pterygota</taxon>
        <taxon>Neoptera</taxon>
        <taxon>Endopterygota</taxon>
        <taxon>Lepidoptera</taxon>
        <taxon>Glossata</taxon>
        <taxon>Ditrysia</taxon>
        <taxon>Tineoidea</taxon>
        <taxon>Psychidae</taxon>
        <taxon>Oiketicinae</taxon>
        <taxon>Eumeta</taxon>
    </lineage>
</organism>
<reference evidence="1 2" key="1">
    <citation type="journal article" date="2019" name="Commun. Biol.">
        <title>The bagworm genome reveals a unique fibroin gene that provides high tensile strength.</title>
        <authorList>
            <person name="Kono N."/>
            <person name="Nakamura H."/>
            <person name="Ohtoshi R."/>
            <person name="Tomita M."/>
            <person name="Numata K."/>
            <person name="Arakawa K."/>
        </authorList>
    </citation>
    <scope>NUCLEOTIDE SEQUENCE [LARGE SCALE GENOMIC DNA]</scope>
</reference>
<name>A0A4C2A765_EUMVA</name>
<proteinExistence type="predicted"/>
<evidence type="ECO:0000313" key="1">
    <source>
        <dbReference type="EMBL" id="GBP95019.1"/>
    </source>
</evidence>
<gene>
    <name evidence="1" type="ORF">EVAR_101113_1</name>
</gene>
<evidence type="ECO:0000313" key="2">
    <source>
        <dbReference type="Proteomes" id="UP000299102"/>
    </source>
</evidence>
<dbReference type="AlphaFoldDB" id="A0A4C2A765"/>
<protein>
    <submittedName>
        <fullName evidence="1">Uncharacterized protein</fullName>
    </submittedName>
</protein>
<dbReference type="EMBL" id="BGZK01002575">
    <property type="protein sequence ID" value="GBP95019.1"/>
    <property type="molecule type" value="Genomic_DNA"/>
</dbReference>